<accession>A0A518HPM0</accession>
<gene>
    <name evidence="2" type="ORF">Enr13x_26380</name>
</gene>
<reference evidence="2 3" key="1">
    <citation type="submission" date="2019-03" db="EMBL/GenBank/DDBJ databases">
        <title>Deep-cultivation of Planctomycetes and their phenomic and genomic characterization uncovers novel biology.</title>
        <authorList>
            <person name="Wiegand S."/>
            <person name="Jogler M."/>
            <person name="Boedeker C."/>
            <person name="Pinto D."/>
            <person name="Vollmers J."/>
            <person name="Rivas-Marin E."/>
            <person name="Kohn T."/>
            <person name="Peeters S.H."/>
            <person name="Heuer A."/>
            <person name="Rast P."/>
            <person name="Oberbeckmann S."/>
            <person name="Bunk B."/>
            <person name="Jeske O."/>
            <person name="Meyerdierks A."/>
            <person name="Storesund J.E."/>
            <person name="Kallscheuer N."/>
            <person name="Luecker S."/>
            <person name="Lage O.M."/>
            <person name="Pohl T."/>
            <person name="Merkel B.J."/>
            <person name="Hornburger P."/>
            <person name="Mueller R.-W."/>
            <person name="Bruemmer F."/>
            <person name="Labrenz M."/>
            <person name="Spormann A.M."/>
            <person name="Op den Camp H."/>
            <person name="Overmann J."/>
            <person name="Amann R."/>
            <person name="Jetten M.S.M."/>
            <person name="Mascher T."/>
            <person name="Medema M.H."/>
            <person name="Devos D.P."/>
            <person name="Kaster A.-K."/>
            <person name="Ovreas L."/>
            <person name="Rohde M."/>
            <person name="Galperin M.Y."/>
            <person name="Jogler C."/>
        </authorList>
    </citation>
    <scope>NUCLEOTIDE SEQUENCE [LARGE SCALE GENOMIC DNA]</scope>
    <source>
        <strain evidence="2 3">Enr13</strain>
    </source>
</reference>
<dbReference type="InterPro" id="IPR027417">
    <property type="entry name" value="P-loop_NTPase"/>
</dbReference>
<dbReference type="AlphaFoldDB" id="A0A518HPM0"/>
<evidence type="ECO:0000313" key="3">
    <source>
        <dbReference type="Proteomes" id="UP000319004"/>
    </source>
</evidence>
<dbReference type="Proteomes" id="UP000319004">
    <property type="component" value="Chromosome"/>
</dbReference>
<evidence type="ECO:0000313" key="2">
    <source>
        <dbReference type="EMBL" id="QDV42788.1"/>
    </source>
</evidence>
<dbReference type="KEGG" id="snep:Enr13x_26380"/>
<protein>
    <submittedName>
        <fullName evidence="2">Uncharacterized protein</fullName>
    </submittedName>
</protein>
<sequence length="109" mass="11739">MRAEPASASPGFASLPNTTIGHRSHPSKNLPRVFESEDEGVSGDAGILIVKNMLLTGFDAPVEQVMYRVRCERERPIAGRGCSLEANTGPDTIEQGAIILQSCDRCPSR</sequence>
<dbReference type="OrthoDB" id="9758243at2"/>
<evidence type="ECO:0000256" key="1">
    <source>
        <dbReference type="SAM" id="MobiDB-lite"/>
    </source>
</evidence>
<keyword evidence="3" id="KW-1185">Reference proteome</keyword>
<organism evidence="2 3">
    <name type="scientific">Stieleria neptunia</name>
    <dbReference type="NCBI Taxonomy" id="2527979"/>
    <lineage>
        <taxon>Bacteria</taxon>
        <taxon>Pseudomonadati</taxon>
        <taxon>Planctomycetota</taxon>
        <taxon>Planctomycetia</taxon>
        <taxon>Pirellulales</taxon>
        <taxon>Pirellulaceae</taxon>
        <taxon>Stieleria</taxon>
    </lineage>
</organism>
<proteinExistence type="predicted"/>
<feature type="region of interest" description="Disordered" evidence="1">
    <location>
        <begin position="1"/>
        <end position="31"/>
    </location>
</feature>
<dbReference type="EMBL" id="CP037423">
    <property type="protein sequence ID" value="QDV42788.1"/>
    <property type="molecule type" value="Genomic_DNA"/>
</dbReference>
<name>A0A518HPM0_9BACT</name>
<dbReference type="Gene3D" id="3.40.50.300">
    <property type="entry name" value="P-loop containing nucleotide triphosphate hydrolases"/>
    <property type="match status" value="1"/>
</dbReference>